<keyword evidence="4" id="KW-0328">Glycosyltransferase</keyword>
<feature type="transmembrane region" description="Helical" evidence="11">
    <location>
        <begin position="393"/>
        <end position="411"/>
    </location>
</feature>
<keyword evidence="5" id="KW-0808">Transferase</keyword>
<evidence type="ECO:0000313" key="12">
    <source>
        <dbReference type="EMBL" id="GAA3885262.1"/>
    </source>
</evidence>
<evidence type="ECO:0000256" key="4">
    <source>
        <dbReference type="ARBA" id="ARBA00022676"/>
    </source>
</evidence>
<keyword evidence="9 11" id="KW-0472">Membrane</keyword>
<keyword evidence="13" id="KW-1185">Reference proteome</keyword>
<keyword evidence="6 11" id="KW-0812">Transmembrane</keyword>
<feature type="transmembrane region" description="Helical" evidence="11">
    <location>
        <begin position="138"/>
        <end position="157"/>
    </location>
</feature>
<feature type="region of interest" description="Disordered" evidence="10">
    <location>
        <begin position="1"/>
        <end position="26"/>
    </location>
</feature>
<keyword evidence="8 11" id="KW-1133">Transmembrane helix</keyword>
<sequence length="415" mass="45272">MVNLMPSPRRSAGNGEAGSPRAGTDSGAPLNSWLAQLRRNPVHVRFERREALTAAGIYLAIAGTGFGLLMAISHFRGYHATEVLMRWDSARYLHIAENGYPNHLEYAPDGLPEPSALAFFPMVPALIRVVHLVTFLPFPYAGVVVSWSMAAIAAAGVHTLAGSLFGRRAGYACVGLWACSPYAFALWVPYSEATFTAFLMWTLIAVVARRWLWAGVLCALAGTVRPTSAVLVAVVAVSAIRAVTLRRAGWRPWAAMGLAPLGLIFSWLYLGSRIGRLDGWFIAEKAWDQQFDFGLGSLRFLQKLITYQSTDIRYPLVLTVILVVAVGVVALALDRQVPWPLVLALAGAWELMFGTPGAPLSKPRFILPFLPIMLLLVMRPVARLPRTVQGCLYGSGAIFAGWYAFGLLVLFKHPP</sequence>
<evidence type="ECO:0000256" key="2">
    <source>
        <dbReference type="ARBA" id="ARBA00004687"/>
    </source>
</evidence>
<feature type="transmembrane region" description="Helical" evidence="11">
    <location>
        <begin position="312"/>
        <end position="333"/>
    </location>
</feature>
<comment type="pathway">
    <text evidence="2">Glycolipid biosynthesis; glycosylphosphatidylinositol-anchor biosynthesis.</text>
</comment>
<organism evidence="12 13">
    <name type="scientific">Streptomyces lannensis</name>
    <dbReference type="NCBI Taxonomy" id="766498"/>
    <lineage>
        <taxon>Bacteria</taxon>
        <taxon>Bacillati</taxon>
        <taxon>Actinomycetota</taxon>
        <taxon>Actinomycetes</taxon>
        <taxon>Kitasatosporales</taxon>
        <taxon>Streptomycetaceae</taxon>
        <taxon>Streptomyces</taxon>
    </lineage>
</organism>
<reference evidence="13" key="1">
    <citation type="journal article" date="2019" name="Int. J. Syst. Evol. Microbiol.">
        <title>The Global Catalogue of Microorganisms (GCM) 10K type strain sequencing project: providing services to taxonomists for standard genome sequencing and annotation.</title>
        <authorList>
            <consortium name="The Broad Institute Genomics Platform"/>
            <consortium name="The Broad Institute Genome Sequencing Center for Infectious Disease"/>
            <person name="Wu L."/>
            <person name="Ma J."/>
        </authorList>
    </citation>
    <scope>NUCLEOTIDE SEQUENCE [LARGE SCALE GENOMIC DNA]</scope>
    <source>
        <strain evidence="13">JCM 16578</strain>
    </source>
</reference>
<proteinExistence type="predicted"/>
<evidence type="ECO:0000256" key="8">
    <source>
        <dbReference type="ARBA" id="ARBA00022989"/>
    </source>
</evidence>
<evidence type="ECO:0000313" key="13">
    <source>
        <dbReference type="Proteomes" id="UP001501563"/>
    </source>
</evidence>
<gene>
    <name evidence="12" type="ORF">GCM10022207_60750</name>
</gene>
<keyword evidence="3" id="KW-0337">GPI-anchor biosynthesis</keyword>
<evidence type="ECO:0000256" key="9">
    <source>
        <dbReference type="ARBA" id="ARBA00023136"/>
    </source>
</evidence>
<accession>A0ABP7KQ35</accession>
<comment type="caution">
    <text evidence="12">The sequence shown here is derived from an EMBL/GenBank/DDBJ whole genome shotgun (WGS) entry which is preliminary data.</text>
</comment>
<dbReference type="EMBL" id="BAAAZA010000021">
    <property type="protein sequence ID" value="GAA3885262.1"/>
    <property type="molecule type" value="Genomic_DNA"/>
</dbReference>
<evidence type="ECO:0000256" key="11">
    <source>
        <dbReference type="SAM" id="Phobius"/>
    </source>
</evidence>
<dbReference type="InterPro" id="IPR007315">
    <property type="entry name" value="PIG-V/Gpi18"/>
</dbReference>
<feature type="transmembrane region" description="Helical" evidence="11">
    <location>
        <begin position="193"/>
        <end position="212"/>
    </location>
</feature>
<protein>
    <recommendedName>
        <fullName evidence="14">Integral membrane protein</fullName>
    </recommendedName>
</protein>
<evidence type="ECO:0000256" key="1">
    <source>
        <dbReference type="ARBA" id="ARBA00004477"/>
    </source>
</evidence>
<feature type="transmembrane region" description="Helical" evidence="11">
    <location>
        <begin position="365"/>
        <end position="381"/>
    </location>
</feature>
<dbReference type="PANTHER" id="PTHR12468">
    <property type="entry name" value="GPI MANNOSYLTRANSFERASE 2"/>
    <property type="match status" value="1"/>
</dbReference>
<comment type="subcellular location">
    <subcellularLocation>
        <location evidence="1">Endoplasmic reticulum membrane</location>
        <topology evidence="1">Multi-pass membrane protein</topology>
    </subcellularLocation>
</comment>
<evidence type="ECO:0000256" key="10">
    <source>
        <dbReference type="SAM" id="MobiDB-lite"/>
    </source>
</evidence>
<evidence type="ECO:0000256" key="3">
    <source>
        <dbReference type="ARBA" id="ARBA00022502"/>
    </source>
</evidence>
<feature type="transmembrane region" description="Helical" evidence="11">
    <location>
        <begin position="55"/>
        <end position="75"/>
    </location>
</feature>
<evidence type="ECO:0008006" key="14">
    <source>
        <dbReference type="Google" id="ProtNLM"/>
    </source>
</evidence>
<evidence type="ECO:0000256" key="6">
    <source>
        <dbReference type="ARBA" id="ARBA00022692"/>
    </source>
</evidence>
<dbReference type="PANTHER" id="PTHR12468:SF2">
    <property type="entry name" value="GPI MANNOSYLTRANSFERASE 2"/>
    <property type="match status" value="1"/>
</dbReference>
<dbReference type="Proteomes" id="UP001501563">
    <property type="component" value="Unassembled WGS sequence"/>
</dbReference>
<evidence type="ECO:0000256" key="7">
    <source>
        <dbReference type="ARBA" id="ARBA00022824"/>
    </source>
</evidence>
<name>A0ABP7KQ35_9ACTN</name>
<feature type="transmembrane region" description="Helical" evidence="11">
    <location>
        <begin position="250"/>
        <end position="270"/>
    </location>
</feature>
<evidence type="ECO:0000256" key="5">
    <source>
        <dbReference type="ARBA" id="ARBA00022679"/>
    </source>
</evidence>
<keyword evidence="7" id="KW-0256">Endoplasmic reticulum</keyword>